<evidence type="ECO:0000313" key="4">
    <source>
        <dbReference type="Proteomes" id="UP001143400"/>
    </source>
</evidence>
<reference evidence="3" key="1">
    <citation type="journal article" date="2014" name="Int. J. Syst. Evol. Microbiol.">
        <title>Complete genome sequence of Corynebacterium casei LMG S-19264T (=DSM 44701T), isolated from a smear-ripened cheese.</title>
        <authorList>
            <consortium name="US DOE Joint Genome Institute (JGI-PGF)"/>
            <person name="Walter F."/>
            <person name="Albersmeier A."/>
            <person name="Kalinowski J."/>
            <person name="Ruckert C."/>
        </authorList>
    </citation>
    <scope>NUCLEOTIDE SEQUENCE</scope>
    <source>
        <strain evidence="3">VKM B-1606</strain>
    </source>
</reference>
<dbReference type="PANTHER" id="PTHR35841:SF1">
    <property type="entry name" value="PHOSPHONATES-BINDING PERIPLASMIC PROTEIN"/>
    <property type="match status" value="1"/>
</dbReference>
<organism evidence="3 4">
    <name type="scientific">Methylopila capsulata</name>
    <dbReference type="NCBI Taxonomy" id="61654"/>
    <lineage>
        <taxon>Bacteria</taxon>
        <taxon>Pseudomonadati</taxon>
        <taxon>Pseudomonadota</taxon>
        <taxon>Alphaproteobacteria</taxon>
        <taxon>Hyphomicrobiales</taxon>
        <taxon>Methylopilaceae</taxon>
        <taxon>Methylopila</taxon>
    </lineage>
</organism>
<dbReference type="InterPro" id="IPR005770">
    <property type="entry name" value="PhnD"/>
</dbReference>
<evidence type="ECO:0000256" key="1">
    <source>
        <dbReference type="ARBA" id="ARBA00007162"/>
    </source>
</evidence>
<sequence>MGGMLHVFERFARNPREPLVRAAFRGLAAALLLAAGGAPAGAETLRFAVGPFQPTPGDTRKAYEPFFAYLAKTLGVDYELVVTTDWAGIATALATGQADVAWMGPWGYVLANREGDAQAIATVKYDGKPTYHAIVVGRPDLQIANWPEDARGLSISFADVGSTSGWLIPTWWFKTKGIDPRTFFKYRDGASHPANEIAVANGQVDLATDYDRNLKAMQERGLLKPDQVRVIWTSEPLPNDPLVVRKGFDPSRVEALRKAVVAIDEEEAKAVMPPHYTGWVPAAHADYKLIEDAGVAVGKLKPRAPE</sequence>
<dbReference type="EMBL" id="BSFF01000002">
    <property type="protein sequence ID" value="GLK55616.1"/>
    <property type="molecule type" value="Genomic_DNA"/>
</dbReference>
<dbReference type="SUPFAM" id="SSF53850">
    <property type="entry name" value="Periplasmic binding protein-like II"/>
    <property type="match status" value="1"/>
</dbReference>
<dbReference type="Pfam" id="PF12974">
    <property type="entry name" value="Phosphonate-bd"/>
    <property type="match status" value="1"/>
</dbReference>
<gene>
    <name evidence="3" type="ORF">GCM10008170_16350</name>
</gene>
<proteinExistence type="inferred from homology"/>
<dbReference type="NCBIfam" id="TIGR01098">
    <property type="entry name" value="3A0109s03R"/>
    <property type="match status" value="1"/>
</dbReference>
<evidence type="ECO:0000256" key="2">
    <source>
        <dbReference type="ARBA" id="ARBA00022729"/>
    </source>
</evidence>
<evidence type="ECO:0008006" key="5">
    <source>
        <dbReference type="Google" id="ProtNLM"/>
    </source>
</evidence>
<accession>A0A9W6MS35</accession>
<comment type="caution">
    <text evidence="3">The sequence shown here is derived from an EMBL/GenBank/DDBJ whole genome shotgun (WGS) entry which is preliminary data.</text>
</comment>
<name>A0A9W6MS35_9HYPH</name>
<keyword evidence="2" id="KW-0732">Signal</keyword>
<protein>
    <recommendedName>
        <fullName evidence="5">Phosphonate transport system substrate-binding protein</fullName>
    </recommendedName>
</protein>
<reference evidence="3" key="2">
    <citation type="submission" date="2023-01" db="EMBL/GenBank/DDBJ databases">
        <authorList>
            <person name="Sun Q."/>
            <person name="Evtushenko L."/>
        </authorList>
    </citation>
    <scope>NUCLEOTIDE SEQUENCE</scope>
    <source>
        <strain evidence="3">VKM B-1606</strain>
    </source>
</reference>
<dbReference type="PANTHER" id="PTHR35841">
    <property type="entry name" value="PHOSPHONATES-BINDING PERIPLASMIC PROTEIN"/>
    <property type="match status" value="1"/>
</dbReference>
<dbReference type="GO" id="GO:0055085">
    <property type="term" value="P:transmembrane transport"/>
    <property type="evidence" value="ECO:0007669"/>
    <property type="project" value="InterPro"/>
</dbReference>
<comment type="similarity">
    <text evidence="1">Belongs to the phosphate/phosphite/phosphonate binding protein family.</text>
</comment>
<dbReference type="CDD" id="cd01071">
    <property type="entry name" value="PBP2_PhnD_like"/>
    <property type="match status" value="1"/>
</dbReference>
<dbReference type="Proteomes" id="UP001143400">
    <property type="component" value="Unassembled WGS sequence"/>
</dbReference>
<evidence type="ECO:0000313" key="3">
    <source>
        <dbReference type="EMBL" id="GLK55616.1"/>
    </source>
</evidence>
<dbReference type="Gene3D" id="3.40.190.10">
    <property type="entry name" value="Periplasmic binding protein-like II"/>
    <property type="match status" value="2"/>
</dbReference>
<dbReference type="AlphaFoldDB" id="A0A9W6MS35"/>
<dbReference type="GO" id="GO:0043190">
    <property type="term" value="C:ATP-binding cassette (ABC) transporter complex"/>
    <property type="evidence" value="ECO:0007669"/>
    <property type="project" value="InterPro"/>
</dbReference>